<accession>A0A6M5YST5</accession>
<dbReference type="InterPro" id="IPR032109">
    <property type="entry name" value="Big_3_5"/>
</dbReference>
<evidence type="ECO:0000313" key="4">
    <source>
        <dbReference type="Proteomes" id="UP000503447"/>
    </source>
</evidence>
<dbReference type="InterPro" id="IPR011050">
    <property type="entry name" value="Pectin_lyase_fold/virulence"/>
</dbReference>
<evidence type="ECO:0000313" key="3">
    <source>
        <dbReference type="EMBL" id="QJW96373.1"/>
    </source>
</evidence>
<evidence type="ECO:0000256" key="1">
    <source>
        <dbReference type="ARBA" id="ARBA00022729"/>
    </source>
</evidence>
<dbReference type="EMBL" id="CP053452">
    <property type="protein sequence ID" value="QJW96373.1"/>
    <property type="molecule type" value="Genomic_DNA"/>
</dbReference>
<dbReference type="Pfam" id="PF12951">
    <property type="entry name" value="PATR"/>
    <property type="match status" value="9"/>
</dbReference>
<organism evidence="3 4">
    <name type="scientific">Frigoriglobus tundricola</name>
    <dbReference type="NCBI Taxonomy" id="2774151"/>
    <lineage>
        <taxon>Bacteria</taxon>
        <taxon>Pseudomonadati</taxon>
        <taxon>Planctomycetota</taxon>
        <taxon>Planctomycetia</taxon>
        <taxon>Gemmatales</taxon>
        <taxon>Gemmataceae</taxon>
        <taxon>Frigoriglobus</taxon>
    </lineage>
</organism>
<reference evidence="4" key="1">
    <citation type="submission" date="2020-05" db="EMBL/GenBank/DDBJ databases">
        <title>Frigoriglobus tundricola gen. nov., sp. nov., a psychrotolerant cellulolytic planctomycete of the family Gemmataceae with two divergent copies of 16S rRNA gene.</title>
        <authorList>
            <person name="Kulichevskaya I.S."/>
            <person name="Ivanova A.A."/>
            <person name="Naumoff D.G."/>
            <person name="Beletsky A.V."/>
            <person name="Rijpstra W.I.C."/>
            <person name="Sinninghe Damste J.S."/>
            <person name="Mardanov A.V."/>
            <person name="Ravin N.V."/>
            <person name="Dedysh S.N."/>
        </authorList>
    </citation>
    <scope>NUCLEOTIDE SEQUENCE [LARGE SCALE GENOMIC DNA]</scope>
    <source>
        <strain evidence="4">PL17</strain>
    </source>
</reference>
<feature type="domain" description="Bacterial Ig-like" evidence="2">
    <location>
        <begin position="1721"/>
        <end position="1807"/>
    </location>
</feature>
<keyword evidence="1" id="KW-0732">Signal</keyword>
<dbReference type="InterPro" id="IPR028994">
    <property type="entry name" value="Integrin_alpha_N"/>
</dbReference>
<dbReference type="NCBIfam" id="TIGR02601">
    <property type="entry name" value="autotrns_rpt"/>
    <property type="match status" value="7"/>
</dbReference>
<evidence type="ECO:0000259" key="2">
    <source>
        <dbReference type="Pfam" id="PF16640"/>
    </source>
</evidence>
<proteinExistence type="predicted"/>
<name>A0A6M5YST5_9BACT</name>
<dbReference type="InterPro" id="IPR013517">
    <property type="entry name" value="FG-GAP"/>
</dbReference>
<keyword evidence="4" id="KW-1185">Reference proteome</keyword>
<dbReference type="KEGG" id="ftj:FTUN_3930"/>
<dbReference type="InterPro" id="IPR013425">
    <property type="entry name" value="Autotrns_rpt"/>
</dbReference>
<dbReference type="Pfam" id="PF16640">
    <property type="entry name" value="Big_3_5"/>
    <property type="match status" value="1"/>
</dbReference>
<dbReference type="Pfam" id="PF13517">
    <property type="entry name" value="FG-GAP_3"/>
    <property type="match status" value="2"/>
</dbReference>
<sequence length="2104" mass="203830">MKWMDSILSRLSIATRPNRRARRAFPQLSLTRLEDRTVPTADVWTGASSNLWSDAGNWTLGAPTAGEDLDFPSNATNKTSVYDSGLGVSSFGTIAIDGSGYDISASFAGSLTLTSGISTTYGSSISNFDIGFDPGNGAVSVGTGGTLELGGVIAGTSGLAVSGGGTLQLGGTSSNTYTGTTTVANVTTLVLDKSSATAVPGSLSISAGGTVQLAQSDQIADASSVSAGTLAILNLNNFSDTIGSLTLTGATVATGTGTLTLGGNVTTNSDSNTSVISGNLDLGGATRTFTVANNAQLDPDLSITANISGTGAGLIKAGANSQLRLSGNNTYDGTTTIAAGAIEIASDNALGASSAGTVVNSGFSLALLGGITVAEPITINGAGFGGLGAVFNGNGNNTISGAITLGANSTIGSLSGTLTFSGAISDGASSFALTKVGAGTVALTSANTYDGGTTITNGLNGGGVLAISNGSALGTGSVSISNGNELDLSNDITLSRNISFQGTGVGGNGALRSVSGNNTYSGTASVQANNTRIKVDAGQLTLSGDLTDGNNSYSAEKYGAGVLLVTGSLTSTLTLHAIEGDLRVDGSDTSVVTLYGGTVSGTGTVGVLNQAGGSPGTVNPGTGGGTIGTFTTTGGYQVGTGGTTHIDIGGTTAGTGYDQVVNTTSGSVDITGSAIDPTLVGGFVPAVGDVFTVIDKQNSGAVTGTFLNLAEGATFKSGVVTYQVSYVGGNGNDVTLTAVAVTYTWTGLGGDGNWSTAANWDTNMAPAGGEDLVFPSGAARLSNTNDLSGKSFHSITISGGGYDINGNAITLTNGISDSDASNTSEIHLNVALTATETVDVVAGGDLILSGALSGSGFGITETGGGTLEYTGFSANTYTGTTTVDAGTLIVNRASGLNAIAGDLVIGDNSTGGQLVQLQSNNQIADGSSVTVNEGASFDVGTSSETFATLALQGGATTIGSGGVLTLTSGLTTTAATGHTLATVSGAGALDLNSSGSFAITVADDPTLPVDARISTVIQNGGITKSGTGVLALSGANTYAGATAVSAGALQVESDAALGTAAGGTTVAGGASVFFTGPRNVAENFSIAGTGAGALGALYGTSGSTALTGTVTLTANSQIGAANGSALTISGDISESGGARNLSIVQGTATGLTALGGTNTYSGGTTVASGTVQITNPAALGTGTVTVGDGTATAGHLEIDLTGTNTVANTFAFNAPITTGLQVNSGTTTFTGGTTLNSDLGINESTGTSLKFAGDIGDGGQTKGVTKDGTGTLIFAAINIYTGTTFVDQGLLQLNASGVSVAGNVTVSGPGTAATVEELQGNQIADGATVNLANAGATLDLNGFDDTIASLSLTGSAVTTGAGTLTVHAAGGITTLASSQTATLSGRLAFDAANNFFTVAQGTTASGIDLSVSAVVSSFANIIKAGAGTMAFSGANTYSGGTNINAGVLAISTDTGAGTGVVNIQGTGTLDLSGGIAVANTLNVDSSGTAVRNSGGANTISGAFNLGVDATIDTAASTTLSISSVVNDSSNGYGLTKTSAGTLELDAANTYSGATTVSAGTLRVNGSIAASTGVTVASGATLGGSGTAPAVTVSSAGTLAPGNSPGVLHTGALAFVSGATYSVALDGTTVGTQYDQTAVTGTVTLAGATLSPSLGYTPAIGGTFEIISNDGADPVSGGFNGLAEGATLTLGSVTLRISYVGGDGNDVTLTRVATTATTTTVTASVANPAPGQPVTYTAVVAASSGTATGSVDFYNATTGAFLGTAGLDGNGAAQLATSALTAGPNLIRAVYSGEGNFFASSGGVTTRVVRVPLYAAGSAAGGPGVVTIYNGSGAAREQFQPFGAYAGGVKVAVGDVNGDGYSDVIVVAGPGTLNGLVGIYSGKDFSLLSTYFAFPGYQGAFNVAAGDLTGSGVADVIFSTATGGDFVFAYAGASNTFIVPVFSAFDGFTGGVTIAAGDVLGTGRDQIIVGTASRLGAAGVFNSGGQLVQLYFAPIAINGVNVAAGDVNGDGRADVILGAKDSTLVLVYDGASQQLANYFFAYPGQPGVTVATVDRDGDGKADIITGFTSDTNAFGIYSGESFTLIDVGLSPSGFFGLNVAGSGTA</sequence>
<protein>
    <recommendedName>
        <fullName evidence="2">Bacterial Ig-like domain-containing protein</fullName>
    </recommendedName>
</protein>
<dbReference type="SUPFAM" id="SSF51126">
    <property type="entry name" value="Pectin lyase-like"/>
    <property type="match status" value="3"/>
</dbReference>
<dbReference type="Proteomes" id="UP000503447">
    <property type="component" value="Chromosome"/>
</dbReference>
<dbReference type="SUPFAM" id="SSF69318">
    <property type="entry name" value="Integrin alpha N-terminal domain"/>
    <property type="match status" value="1"/>
</dbReference>
<gene>
    <name evidence="3" type="ORF">FTUN_3930</name>
</gene>